<dbReference type="PANTHER" id="PTHR47431:SF4">
    <property type="entry name" value="ZN(II)2CYS6 TRANSCRIPTION FACTOR (EUROFUNG)"/>
    <property type="match status" value="1"/>
</dbReference>
<dbReference type="InParanoid" id="E9EHC3"/>
<dbReference type="HOGENOM" id="CLU_015502_0_2_1"/>
<dbReference type="PANTHER" id="PTHR47431">
    <property type="entry name" value="ZN(II)2CYS6 TRANSCRIPTION FACTOR (EUROFUNG)-RELATED"/>
    <property type="match status" value="1"/>
</dbReference>
<protein>
    <submittedName>
        <fullName evidence="3">C6 zinc finger domain-containing protein</fullName>
    </submittedName>
</protein>
<organism evidence="4">
    <name type="scientific">Metarhizium acridum (strain CQMa 102)</name>
    <dbReference type="NCBI Taxonomy" id="655827"/>
    <lineage>
        <taxon>Eukaryota</taxon>
        <taxon>Fungi</taxon>
        <taxon>Dikarya</taxon>
        <taxon>Ascomycota</taxon>
        <taxon>Pezizomycotina</taxon>
        <taxon>Sordariomycetes</taxon>
        <taxon>Hypocreomycetidae</taxon>
        <taxon>Hypocreales</taxon>
        <taxon>Clavicipitaceae</taxon>
        <taxon>Metarhizium</taxon>
    </lineage>
</organism>
<dbReference type="InterPro" id="IPR007219">
    <property type="entry name" value="XnlR_reg_dom"/>
</dbReference>
<feature type="domain" description="Xylanolytic transcriptional activator regulatory" evidence="2">
    <location>
        <begin position="101"/>
        <end position="224"/>
    </location>
</feature>
<proteinExistence type="predicted"/>
<evidence type="ECO:0000259" key="2">
    <source>
        <dbReference type="Pfam" id="PF04082"/>
    </source>
</evidence>
<dbReference type="Proteomes" id="UP000002499">
    <property type="component" value="Unassembled WGS sequence"/>
</dbReference>
<dbReference type="GO" id="GO:0003677">
    <property type="term" value="F:DNA binding"/>
    <property type="evidence" value="ECO:0007669"/>
    <property type="project" value="InterPro"/>
</dbReference>
<dbReference type="AlphaFoldDB" id="E9EHC3"/>
<evidence type="ECO:0000313" key="3">
    <source>
        <dbReference type="EMBL" id="EFY84681.1"/>
    </source>
</evidence>
<keyword evidence="4" id="KW-1185">Reference proteome</keyword>
<dbReference type="EMBL" id="GL698611">
    <property type="protein sequence ID" value="EFY84681.1"/>
    <property type="molecule type" value="Genomic_DNA"/>
</dbReference>
<sequence>MCSLDDSAGLFSDPFAAPQVVNPRQSKALDSFYASFFKGHPFVLPKARLVNQFDKDPESVADVIRAMTFIGALYLLDPASHAYRAAVETAIANRLPRNGFSVQCLLLYAGALEWSGEQDFARSTMDKAKSMALAIGLQSQRFASEHSDGCLVLAESWRRTWWELYVIDAIFAGSRHLPTFELWHAEYDADLPCEEMDYIQGNIPPPRTLAEYDNRAFEDSGSLFSSFAYLIDASRMLGTALPTVDEEGDEITSQVKNAEANITSWHLYLPERKKEPVQPDGSVDEIMFRAHMLLNTYAPPQNVSVLEVFNERHTMQAVNASKASVELFTLSASPTTHTPFIMCMGSMAAATHISAWEYYLKGSEYAHAKDRVRVFLGALRAFEDIWPQARKWSGEVKLMAKAVFDSRGKNGELIMQNRQDGVSSGLGAGVAGLDLALLSSCFEG</sequence>
<dbReference type="CDD" id="cd12148">
    <property type="entry name" value="fungal_TF_MHR"/>
    <property type="match status" value="1"/>
</dbReference>
<dbReference type="eggNOG" id="ENOG502QVKR">
    <property type="taxonomic scope" value="Eukaryota"/>
</dbReference>
<evidence type="ECO:0000313" key="4">
    <source>
        <dbReference type="Proteomes" id="UP000002499"/>
    </source>
</evidence>
<dbReference type="GO" id="GO:0008270">
    <property type="term" value="F:zinc ion binding"/>
    <property type="evidence" value="ECO:0007669"/>
    <property type="project" value="InterPro"/>
</dbReference>
<dbReference type="OrthoDB" id="10067394at2759"/>
<keyword evidence="1" id="KW-0539">Nucleus</keyword>
<accession>E9EHC3</accession>
<dbReference type="Pfam" id="PF04082">
    <property type="entry name" value="Fungal_trans"/>
    <property type="match status" value="1"/>
</dbReference>
<name>E9EHC3_METAQ</name>
<dbReference type="GO" id="GO:0006351">
    <property type="term" value="P:DNA-templated transcription"/>
    <property type="evidence" value="ECO:0007669"/>
    <property type="project" value="InterPro"/>
</dbReference>
<dbReference type="OMA" id="HSPFVMC"/>
<reference evidence="3 4" key="1">
    <citation type="journal article" date="2011" name="PLoS Genet.">
        <title>Genome sequencing and comparative transcriptomics of the model entomopathogenic fungi Metarhizium anisopliae and M. acridum.</title>
        <authorList>
            <person name="Gao Q."/>
            <person name="Jin K."/>
            <person name="Ying S.H."/>
            <person name="Zhang Y."/>
            <person name="Xiao G."/>
            <person name="Shang Y."/>
            <person name="Duan Z."/>
            <person name="Hu X."/>
            <person name="Xie X.Q."/>
            <person name="Zhou G."/>
            <person name="Peng G."/>
            <person name="Luo Z."/>
            <person name="Huang W."/>
            <person name="Wang B."/>
            <person name="Fang W."/>
            <person name="Wang S."/>
            <person name="Zhong Y."/>
            <person name="Ma L.J."/>
            <person name="St Leger R.J."/>
            <person name="Zhao G.P."/>
            <person name="Pei Y."/>
            <person name="Feng M.G."/>
            <person name="Xia Y."/>
            <person name="Wang C."/>
        </authorList>
    </citation>
    <scope>NUCLEOTIDE SEQUENCE [LARGE SCALE GENOMIC DNA]</scope>
    <source>
        <strain evidence="3 4">CQMa 102</strain>
    </source>
</reference>
<evidence type="ECO:0000256" key="1">
    <source>
        <dbReference type="ARBA" id="ARBA00023242"/>
    </source>
</evidence>
<gene>
    <name evidence="3" type="ORF">MAC_09271</name>
</gene>